<reference evidence="2" key="1">
    <citation type="journal article" date="2022" name="IScience">
        <title>Evolution of zygomycete secretomes and the origins of terrestrial fungal ecologies.</title>
        <authorList>
            <person name="Chang Y."/>
            <person name="Wang Y."/>
            <person name="Mondo S."/>
            <person name="Ahrendt S."/>
            <person name="Andreopoulos W."/>
            <person name="Barry K."/>
            <person name="Beard J."/>
            <person name="Benny G.L."/>
            <person name="Blankenship S."/>
            <person name="Bonito G."/>
            <person name="Cuomo C."/>
            <person name="Desiro A."/>
            <person name="Gervers K.A."/>
            <person name="Hundley H."/>
            <person name="Kuo A."/>
            <person name="LaButti K."/>
            <person name="Lang B.F."/>
            <person name="Lipzen A."/>
            <person name="O'Donnell K."/>
            <person name="Pangilinan J."/>
            <person name="Reynolds N."/>
            <person name="Sandor L."/>
            <person name="Smith M.E."/>
            <person name="Tsang A."/>
            <person name="Grigoriev I.V."/>
            <person name="Stajich J.E."/>
            <person name="Spatafora J.W."/>
        </authorList>
    </citation>
    <scope>NUCLEOTIDE SEQUENCE</scope>
    <source>
        <strain evidence="2">RSA 2281</strain>
    </source>
</reference>
<comment type="caution">
    <text evidence="2">The sequence shown here is derived from an EMBL/GenBank/DDBJ whole genome shotgun (WGS) entry which is preliminary data.</text>
</comment>
<sequence>MTKISNDPVAQQFLKSIPSKKAIPERFAEYLTRALKVDGDHVTARLLYYHLLRALDLYEKFENDILHQKRFNSSPSPSSYSSSSSSSTKTYQEQLQPRIENDTMGNSPNKNNNTNAPNKVPPRSCQLIFQICTSAMVRYASDPEEALLYAHFFLTKVYPPLRDEHGELCILTGLIHVYADSGDSKYLHDGLDLVKIGLERGMLLSSYDGIDGHALDLREGHERSSKIFAWVSHKILRFHQLKPSRDGASLVCINGSTRKKNNNHDTFV</sequence>
<proteinExistence type="predicted"/>
<evidence type="ECO:0000313" key="2">
    <source>
        <dbReference type="EMBL" id="KAI9276856.1"/>
    </source>
</evidence>
<keyword evidence="3" id="KW-1185">Reference proteome</keyword>
<dbReference type="EMBL" id="JAIXMP010000002">
    <property type="protein sequence ID" value="KAI9276856.1"/>
    <property type="molecule type" value="Genomic_DNA"/>
</dbReference>
<accession>A0AAD5PJK4</accession>
<evidence type="ECO:0000313" key="3">
    <source>
        <dbReference type="Proteomes" id="UP001209540"/>
    </source>
</evidence>
<feature type="compositionally biased region" description="Low complexity" evidence="1">
    <location>
        <begin position="106"/>
        <end position="119"/>
    </location>
</feature>
<dbReference type="AlphaFoldDB" id="A0AAD5PJK4"/>
<protein>
    <submittedName>
        <fullName evidence="2">Uncharacterized protein</fullName>
    </submittedName>
</protein>
<evidence type="ECO:0000256" key="1">
    <source>
        <dbReference type="SAM" id="MobiDB-lite"/>
    </source>
</evidence>
<name>A0AAD5PJK4_9FUNG</name>
<gene>
    <name evidence="2" type="ORF">BDA99DRAFT_494307</name>
</gene>
<feature type="compositionally biased region" description="Low complexity" evidence="1">
    <location>
        <begin position="73"/>
        <end position="87"/>
    </location>
</feature>
<organism evidence="2 3">
    <name type="scientific">Phascolomyces articulosus</name>
    <dbReference type="NCBI Taxonomy" id="60185"/>
    <lineage>
        <taxon>Eukaryota</taxon>
        <taxon>Fungi</taxon>
        <taxon>Fungi incertae sedis</taxon>
        <taxon>Mucoromycota</taxon>
        <taxon>Mucoromycotina</taxon>
        <taxon>Mucoromycetes</taxon>
        <taxon>Mucorales</taxon>
        <taxon>Lichtheimiaceae</taxon>
        <taxon>Phascolomyces</taxon>
    </lineage>
</organism>
<dbReference type="Proteomes" id="UP001209540">
    <property type="component" value="Unassembled WGS sequence"/>
</dbReference>
<feature type="region of interest" description="Disordered" evidence="1">
    <location>
        <begin position="72"/>
        <end position="119"/>
    </location>
</feature>
<reference evidence="2" key="2">
    <citation type="submission" date="2023-02" db="EMBL/GenBank/DDBJ databases">
        <authorList>
            <consortium name="DOE Joint Genome Institute"/>
            <person name="Mondo S.J."/>
            <person name="Chang Y."/>
            <person name="Wang Y."/>
            <person name="Ahrendt S."/>
            <person name="Andreopoulos W."/>
            <person name="Barry K."/>
            <person name="Beard J."/>
            <person name="Benny G.L."/>
            <person name="Blankenship S."/>
            <person name="Bonito G."/>
            <person name="Cuomo C."/>
            <person name="Desiro A."/>
            <person name="Gervers K.A."/>
            <person name="Hundley H."/>
            <person name="Kuo A."/>
            <person name="LaButti K."/>
            <person name="Lang B.F."/>
            <person name="Lipzen A."/>
            <person name="O'Donnell K."/>
            <person name="Pangilinan J."/>
            <person name="Reynolds N."/>
            <person name="Sandor L."/>
            <person name="Smith M.W."/>
            <person name="Tsang A."/>
            <person name="Grigoriev I.V."/>
            <person name="Stajich J.E."/>
            <person name="Spatafora J.W."/>
        </authorList>
    </citation>
    <scope>NUCLEOTIDE SEQUENCE</scope>
    <source>
        <strain evidence="2">RSA 2281</strain>
    </source>
</reference>